<dbReference type="OrthoDB" id="9784220at2"/>
<dbReference type="GO" id="GO:0005975">
    <property type="term" value="P:carbohydrate metabolic process"/>
    <property type="evidence" value="ECO:0007669"/>
    <property type="project" value="InterPro"/>
</dbReference>
<protein>
    <submittedName>
        <fullName evidence="2">Polysaccharide deacetylase family protein</fullName>
    </submittedName>
</protein>
<accession>A0A2T4UKZ5</accession>
<feature type="domain" description="NodB homology" evidence="1">
    <location>
        <begin position="1"/>
        <end position="277"/>
    </location>
</feature>
<organism evidence="2 3">
    <name type="scientific">Paraconexibacter algicola</name>
    <dbReference type="NCBI Taxonomy" id="2133960"/>
    <lineage>
        <taxon>Bacteria</taxon>
        <taxon>Bacillati</taxon>
        <taxon>Actinomycetota</taxon>
        <taxon>Thermoleophilia</taxon>
        <taxon>Solirubrobacterales</taxon>
        <taxon>Paraconexibacteraceae</taxon>
        <taxon>Paraconexibacter</taxon>
    </lineage>
</organism>
<sequence>MSITFTYDLEDSRTDRSRPPRFEHVTDVVLEFLAERAVRGTFFVVGELAESHPQMVQRVRDAGHELALHGYKHVPLTRLDARSFAEDLRRGRGSIEDAAGVAVEGYRAPIFSLTPGTAWGVQVLTDAGFTYSSSVLPAVNPLNGWPGAPRAPFAWSTGLLEIPVPVAGRGRVCVPFMGGIYLRYLPMPLVERCATAAGREAHALPWIYCHPYDFDPEEPFDILPEASWLTSRLLHLRRGGTFDRVERLLRECIPGAPLRERCRGFASRDDLPTLVAA</sequence>
<reference evidence="2 3" key="1">
    <citation type="submission" date="2018-03" db="EMBL/GenBank/DDBJ databases">
        <title>Aquarubrobacter algicola gen. nov., sp. nov., a novel actinobacterium isolated from shallow eutrophic lake during the end of cyanobacterial harmful algal blooms.</title>
        <authorList>
            <person name="Chun S.J."/>
        </authorList>
    </citation>
    <scope>NUCLEOTIDE SEQUENCE [LARGE SCALE GENOMIC DNA]</scope>
    <source>
        <strain evidence="2 3">Seoho-28</strain>
    </source>
</reference>
<dbReference type="InterPro" id="IPR011330">
    <property type="entry name" value="Glyco_hydro/deAcase_b/a-brl"/>
</dbReference>
<dbReference type="Gene3D" id="3.20.20.370">
    <property type="entry name" value="Glycoside hydrolase/deacetylase"/>
    <property type="match status" value="1"/>
</dbReference>
<dbReference type="InterPro" id="IPR022560">
    <property type="entry name" value="DUF3473"/>
</dbReference>
<dbReference type="GO" id="GO:0016810">
    <property type="term" value="F:hydrolase activity, acting on carbon-nitrogen (but not peptide) bonds"/>
    <property type="evidence" value="ECO:0007669"/>
    <property type="project" value="InterPro"/>
</dbReference>
<dbReference type="InterPro" id="IPR002509">
    <property type="entry name" value="NODB_dom"/>
</dbReference>
<dbReference type="Pfam" id="PF01522">
    <property type="entry name" value="Polysacc_deac_1"/>
    <property type="match status" value="1"/>
</dbReference>
<evidence type="ECO:0000313" key="2">
    <source>
        <dbReference type="EMBL" id="PTL59907.1"/>
    </source>
</evidence>
<evidence type="ECO:0000259" key="1">
    <source>
        <dbReference type="PROSITE" id="PS51677"/>
    </source>
</evidence>
<name>A0A2T4UKZ5_9ACTN</name>
<dbReference type="PROSITE" id="PS51677">
    <property type="entry name" value="NODB"/>
    <property type="match status" value="1"/>
</dbReference>
<comment type="caution">
    <text evidence="2">The sequence shown here is derived from an EMBL/GenBank/DDBJ whole genome shotgun (WGS) entry which is preliminary data.</text>
</comment>
<dbReference type="EMBL" id="PYYB01000001">
    <property type="protein sequence ID" value="PTL59907.1"/>
    <property type="molecule type" value="Genomic_DNA"/>
</dbReference>
<keyword evidence="3" id="KW-1185">Reference proteome</keyword>
<dbReference type="PANTHER" id="PTHR47561:SF1">
    <property type="entry name" value="POLYSACCHARIDE DEACETYLASE FAMILY PROTEIN (AFU_ORTHOLOGUE AFUA_6G05030)"/>
    <property type="match status" value="1"/>
</dbReference>
<dbReference type="CDD" id="cd10941">
    <property type="entry name" value="CE4_PuuE_HpPgdA_like_2"/>
    <property type="match status" value="1"/>
</dbReference>
<dbReference type="SUPFAM" id="SSF88713">
    <property type="entry name" value="Glycoside hydrolase/deacetylase"/>
    <property type="match status" value="1"/>
</dbReference>
<evidence type="ECO:0000313" key="3">
    <source>
        <dbReference type="Proteomes" id="UP000240739"/>
    </source>
</evidence>
<dbReference type="RefSeq" id="WP_107568551.1">
    <property type="nucleotide sequence ID" value="NZ_PYYB01000001.1"/>
</dbReference>
<dbReference type="AlphaFoldDB" id="A0A2T4UKZ5"/>
<dbReference type="InterPro" id="IPR045235">
    <property type="entry name" value="PuuE_HpPgdA-like"/>
</dbReference>
<dbReference type="PANTHER" id="PTHR47561">
    <property type="entry name" value="POLYSACCHARIDE DEACETYLASE FAMILY PROTEIN (AFU_ORTHOLOGUE AFUA_6G05030)"/>
    <property type="match status" value="1"/>
</dbReference>
<dbReference type="Proteomes" id="UP000240739">
    <property type="component" value="Unassembled WGS sequence"/>
</dbReference>
<proteinExistence type="predicted"/>
<dbReference type="Pfam" id="PF11959">
    <property type="entry name" value="DUF3473"/>
    <property type="match status" value="1"/>
</dbReference>
<gene>
    <name evidence="2" type="ORF">C7Y72_09720</name>
</gene>